<dbReference type="GO" id="GO:0048046">
    <property type="term" value="C:apoplast"/>
    <property type="evidence" value="ECO:0007669"/>
    <property type="project" value="UniProtKB-SubCell"/>
</dbReference>
<feature type="chain" id="PRO_5041429771" description="Beta-galactosidase" evidence="14">
    <location>
        <begin position="24"/>
        <end position="710"/>
    </location>
</feature>
<dbReference type="InterPro" id="IPR008979">
    <property type="entry name" value="Galactose-bd-like_sf"/>
</dbReference>
<keyword evidence="10 11" id="KW-0326">Glycosidase</keyword>
<accession>A0AA41VTU5</accession>
<keyword evidence="19" id="KW-1185">Reference proteome</keyword>
<organism evidence="18 19">
    <name type="scientific">Papaver nudicaule</name>
    <name type="common">Iceland poppy</name>
    <dbReference type="NCBI Taxonomy" id="74823"/>
    <lineage>
        <taxon>Eukaryota</taxon>
        <taxon>Viridiplantae</taxon>
        <taxon>Streptophyta</taxon>
        <taxon>Embryophyta</taxon>
        <taxon>Tracheophyta</taxon>
        <taxon>Spermatophyta</taxon>
        <taxon>Magnoliopsida</taxon>
        <taxon>Ranunculales</taxon>
        <taxon>Papaveraceae</taxon>
        <taxon>Papaveroideae</taxon>
        <taxon>Papaver</taxon>
    </lineage>
</organism>
<evidence type="ECO:0000256" key="9">
    <source>
        <dbReference type="ARBA" id="ARBA00023180"/>
    </source>
</evidence>
<dbReference type="SUPFAM" id="SSF49785">
    <property type="entry name" value="Galactose-binding domain-like"/>
    <property type="match status" value="2"/>
</dbReference>
<evidence type="ECO:0000256" key="14">
    <source>
        <dbReference type="SAM" id="SignalP"/>
    </source>
</evidence>
<dbReference type="AlphaFoldDB" id="A0AA41VTU5"/>
<dbReference type="PROSITE" id="PS01182">
    <property type="entry name" value="GLYCOSYL_HYDROL_F35"/>
    <property type="match status" value="1"/>
</dbReference>
<dbReference type="InterPro" id="IPR041392">
    <property type="entry name" value="GHD"/>
</dbReference>
<feature type="region of interest" description="Disordered" evidence="13">
    <location>
        <begin position="588"/>
        <end position="607"/>
    </location>
</feature>
<evidence type="ECO:0000256" key="5">
    <source>
        <dbReference type="ARBA" id="ARBA00022523"/>
    </source>
</evidence>
<dbReference type="FunFam" id="2.60.120.260:FF:000142">
    <property type="entry name" value="Beta-galactosidase"/>
    <property type="match status" value="1"/>
</dbReference>
<evidence type="ECO:0000256" key="13">
    <source>
        <dbReference type="SAM" id="MobiDB-lite"/>
    </source>
</evidence>
<dbReference type="Pfam" id="PF17834">
    <property type="entry name" value="GHD"/>
    <property type="match status" value="1"/>
</dbReference>
<evidence type="ECO:0000256" key="6">
    <source>
        <dbReference type="ARBA" id="ARBA00022525"/>
    </source>
</evidence>
<evidence type="ECO:0000259" key="17">
    <source>
        <dbReference type="Pfam" id="PF21467"/>
    </source>
</evidence>
<evidence type="ECO:0000256" key="3">
    <source>
        <dbReference type="ARBA" id="ARBA00009809"/>
    </source>
</evidence>
<proteinExistence type="inferred from homology"/>
<dbReference type="EC" id="3.2.1.23" evidence="4 11"/>
<feature type="domain" description="Beta-galactosidase galactose-binding" evidence="17">
    <location>
        <begin position="599"/>
        <end position="687"/>
    </location>
</feature>
<keyword evidence="7 14" id="KW-0732">Signal</keyword>
<comment type="catalytic activity">
    <reaction evidence="1 11">
        <text>Hydrolysis of terminal non-reducing beta-D-galactose residues in beta-D-galactosides.</text>
        <dbReference type="EC" id="3.2.1.23"/>
    </reaction>
</comment>
<evidence type="ECO:0000256" key="1">
    <source>
        <dbReference type="ARBA" id="ARBA00001412"/>
    </source>
</evidence>
<dbReference type="InterPro" id="IPR001944">
    <property type="entry name" value="Glycoside_Hdrlase_35"/>
</dbReference>
<comment type="caution">
    <text evidence="18">The sequence shown here is derived from an EMBL/GenBank/DDBJ whole genome shotgun (WGS) entry which is preliminary data.</text>
</comment>
<dbReference type="GO" id="GO:0004565">
    <property type="term" value="F:beta-galactosidase activity"/>
    <property type="evidence" value="ECO:0007669"/>
    <property type="project" value="UniProtKB-EC"/>
</dbReference>
<evidence type="ECO:0000256" key="7">
    <source>
        <dbReference type="ARBA" id="ARBA00022729"/>
    </source>
</evidence>
<dbReference type="InterPro" id="IPR048913">
    <property type="entry name" value="BetaGal_gal-bd"/>
</dbReference>
<evidence type="ECO:0000259" key="16">
    <source>
        <dbReference type="Pfam" id="PF17834"/>
    </source>
</evidence>
<dbReference type="GO" id="GO:0005975">
    <property type="term" value="P:carbohydrate metabolic process"/>
    <property type="evidence" value="ECO:0007669"/>
    <property type="project" value="InterPro"/>
</dbReference>
<sequence length="710" mass="79701">MSSNTSLLFCLVFFLAFFSISLASTVTYDHRSLIIDGQRKLVLSASIHYPRSVPAMWPGLIKKAKEGGNNAIDTYVFWNGHELSPGNYYFDKRYDLVKFAKIVQQEGMYLILRIGPFVAAEWNFGGIPVWLHYVPETVFRTDNEPFKFYMQNFTTYIVNMMKKEKLFASQGGPIILAQVENEYGGDLEKVYGDGGKSYVMWAANMAVAQNIGVPWIMCWQYDAPDPVYFGERDPHRPVEDVAFSVARFFQKGGSVHNYYMYHGGTNFGRTSGGPFVTTSYDYDAPIDEYGIVRLPKWGHLKKLHEAIMSCEHALLHGEQTLLSLGPFQEADVYSEASGACAAFLSNTDPENDKTVTFQNVSYHLPAWSVSILPYCKNVTFNTAKVEFQSSIVEMVPENLRASPLQWNIFTEKAGVWGEADFTKHGLVDHINATKDTTDYLWYSTSVYVNENESFLSNGTRPKIVISSAGHALYAFINQKLEGDSLFSEISNLSPSSSGDGTGLEFKFESPVNLKAGKNDIDILGMTVGLQHAGPFYDSMPAGLTSVKLEGFDNGTIDLSSKAWIYKIGLEGEHFKIYLPSGLNNVKWQSTSEPPKNQPLTWYQTKVDPPPGDDPIGLDMMDMGKGLAWLNGEEIGRYWLRKSSVYDGCTSSCNYRGTYNQNKCRTGCGEPTQRWYHVPRSWFKPSGNILVIFEEKGGDPSKIKFSRRTSI</sequence>
<dbReference type="FunFam" id="2.60.120.260:FF:000097">
    <property type="entry name" value="Beta-galactosidase"/>
    <property type="match status" value="1"/>
</dbReference>
<dbReference type="Proteomes" id="UP001177140">
    <property type="component" value="Unassembled WGS sequence"/>
</dbReference>
<comment type="similarity">
    <text evidence="3 12">Belongs to the glycosyl hydrolase 35 family.</text>
</comment>
<evidence type="ECO:0000256" key="12">
    <source>
        <dbReference type="RuleBase" id="RU003679"/>
    </source>
</evidence>
<dbReference type="InterPro" id="IPR017853">
    <property type="entry name" value="GH"/>
</dbReference>
<dbReference type="Pfam" id="PF21467">
    <property type="entry name" value="BetaGal_gal-bd"/>
    <property type="match status" value="1"/>
</dbReference>
<dbReference type="EMBL" id="JAJJMA010291418">
    <property type="protein sequence ID" value="MCL7047297.1"/>
    <property type="molecule type" value="Genomic_DNA"/>
</dbReference>
<dbReference type="Gene3D" id="3.20.20.80">
    <property type="entry name" value="Glycosidases"/>
    <property type="match status" value="2"/>
</dbReference>
<dbReference type="SUPFAM" id="SSF51445">
    <property type="entry name" value="(Trans)glycosidases"/>
    <property type="match status" value="1"/>
</dbReference>
<evidence type="ECO:0000256" key="2">
    <source>
        <dbReference type="ARBA" id="ARBA00004271"/>
    </source>
</evidence>
<keyword evidence="5" id="KW-0052">Apoplast</keyword>
<evidence type="ECO:0000256" key="8">
    <source>
        <dbReference type="ARBA" id="ARBA00022801"/>
    </source>
</evidence>
<dbReference type="Gene3D" id="2.60.120.260">
    <property type="entry name" value="Galactose-binding domain-like"/>
    <property type="match status" value="1"/>
</dbReference>
<evidence type="ECO:0000313" key="18">
    <source>
        <dbReference type="EMBL" id="MCL7047297.1"/>
    </source>
</evidence>
<feature type="compositionally biased region" description="Polar residues" evidence="13">
    <location>
        <begin position="588"/>
        <end position="603"/>
    </location>
</feature>
<keyword evidence="9" id="KW-0325">Glycoprotein</keyword>
<evidence type="ECO:0000256" key="10">
    <source>
        <dbReference type="ARBA" id="ARBA00023295"/>
    </source>
</evidence>
<evidence type="ECO:0000256" key="11">
    <source>
        <dbReference type="RuleBase" id="RU000675"/>
    </source>
</evidence>
<dbReference type="InterPro" id="IPR031330">
    <property type="entry name" value="Gly_Hdrlase_35_cat"/>
</dbReference>
<dbReference type="PANTHER" id="PTHR23421">
    <property type="entry name" value="BETA-GALACTOSIDASE RELATED"/>
    <property type="match status" value="1"/>
</dbReference>
<dbReference type="InterPro" id="IPR019801">
    <property type="entry name" value="Glyco_hydro_35_CS"/>
</dbReference>
<comment type="subcellular location">
    <subcellularLocation>
        <location evidence="2">Secreted</location>
        <location evidence="2">Extracellular space</location>
        <location evidence="2">Apoplast</location>
    </subcellularLocation>
</comment>
<protein>
    <recommendedName>
        <fullName evidence="4 11">Beta-galactosidase</fullName>
        <ecNumber evidence="4 11">3.2.1.23</ecNumber>
    </recommendedName>
</protein>
<evidence type="ECO:0000313" key="19">
    <source>
        <dbReference type="Proteomes" id="UP001177140"/>
    </source>
</evidence>
<feature type="domain" description="Glycoside hydrolase 35 catalytic" evidence="15">
    <location>
        <begin position="229"/>
        <end position="306"/>
    </location>
</feature>
<feature type="domain" description="Beta-galactosidase beta-sandwich" evidence="16">
    <location>
        <begin position="329"/>
        <end position="385"/>
    </location>
</feature>
<name>A0AA41VTU5_PAPNU</name>
<evidence type="ECO:0000256" key="4">
    <source>
        <dbReference type="ARBA" id="ARBA00012756"/>
    </source>
</evidence>
<reference evidence="18" key="1">
    <citation type="submission" date="2022-03" db="EMBL/GenBank/DDBJ databases">
        <title>A functionally conserved STORR gene fusion in Papaver species that diverged 16.8 million years ago.</title>
        <authorList>
            <person name="Catania T."/>
        </authorList>
    </citation>
    <scope>NUCLEOTIDE SEQUENCE</scope>
    <source>
        <strain evidence="18">S-191538</strain>
    </source>
</reference>
<keyword evidence="6" id="KW-0964">Secreted</keyword>
<keyword evidence="8 11" id="KW-0378">Hydrolase</keyword>
<dbReference type="PRINTS" id="PR00742">
    <property type="entry name" value="GLHYDRLASE35"/>
</dbReference>
<dbReference type="FunFam" id="3.20.20.80:FF:000006">
    <property type="entry name" value="Beta-galactosidase"/>
    <property type="match status" value="1"/>
</dbReference>
<feature type="signal peptide" evidence="14">
    <location>
        <begin position="1"/>
        <end position="23"/>
    </location>
</feature>
<feature type="domain" description="Glycoside hydrolase 35 catalytic" evidence="15">
    <location>
        <begin position="32"/>
        <end position="225"/>
    </location>
</feature>
<gene>
    <name evidence="18" type="ORF">MKW94_000684</name>
</gene>
<dbReference type="Pfam" id="PF01301">
    <property type="entry name" value="Glyco_hydro_35"/>
    <property type="match status" value="2"/>
</dbReference>
<evidence type="ECO:0000259" key="15">
    <source>
        <dbReference type="Pfam" id="PF01301"/>
    </source>
</evidence>